<feature type="compositionally biased region" description="Basic residues" evidence="1">
    <location>
        <begin position="270"/>
        <end position="281"/>
    </location>
</feature>
<keyword evidence="3" id="KW-1185">Reference proteome</keyword>
<feature type="region of interest" description="Disordered" evidence="1">
    <location>
        <begin position="1"/>
        <end position="21"/>
    </location>
</feature>
<reference evidence="2" key="1">
    <citation type="submission" date="2022-11" db="EMBL/GenBank/DDBJ databases">
        <title>Centuries of genome instability and evolution in soft-shell clam transmissible cancer (bioRxiv).</title>
        <authorList>
            <person name="Hart S.F.M."/>
            <person name="Yonemitsu M.A."/>
            <person name="Giersch R.M."/>
            <person name="Beal B.F."/>
            <person name="Arriagada G."/>
            <person name="Davis B.W."/>
            <person name="Ostrander E.A."/>
            <person name="Goff S.P."/>
            <person name="Metzger M.J."/>
        </authorList>
    </citation>
    <scope>NUCLEOTIDE SEQUENCE</scope>
    <source>
        <strain evidence="2">MELC-2E11</strain>
        <tissue evidence="2">Siphon/mantle</tissue>
    </source>
</reference>
<evidence type="ECO:0000313" key="2">
    <source>
        <dbReference type="EMBL" id="WAR00889.1"/>
    </source>
</evidence>
<dbReference type="EMBL" id="CP111014">
    <property type="protein sequence ID" value="WAR00889.1"/>
    <property type="molecule type" value="Genomic_DNA"/>
</dbReference>
<feature type="compositionally biased region" description="Polar residues" evidence="1">
    <location>
        <begin position="316"/>
        <end position="329"/>
    </location>
</feature>
<feature type="compositionally biased region" description="Basic and acidic residues" evidence="1">
    <location>
        <begin position="232"/>
        <end position="263"/>
    </location>
</feature>
<sequence length="426" mass="47089">MRTSQTDVRKSGNMSGFNSADVSKAKPIFDDSSLNKTCRDISVFEIGVEYDLEEAWASNIEKSIESMSRSIEENKNKIDGSTFYDDFVDTSKMDLTNSPANRLSKSGSMSEIQLEFGRIHSGTWTKKKSQNEFAALPNADETSRTLPLVKRSESLNLTAHLGVSHIEYDDGQDVWIRRDDRFRASDMTMSKKKRGFKGSSGFLNAVSKMFSGGSKKVSDQQSKSFITISSKPKKEKEDSKINKSEYKLSKAEQKAEKKAEVKMNKSLQKTLKKSSKSSKSKKSGDLEDGRSSTSSMKKSAEDLIDIDRSDDDEVFSNATSHSSIPTPKTKSLGPKSSSNMPSNNSISADPCANDLSYSDLSESGSNDWSLSSSKSSPGQHLTKTEMLQARRQAQISTTHEKSDDGEENGGKRKCIITTIQFLDNNC</sequence>
<feature type="region of interest" description="Disordered" evidence="1">
    <location>
        <begin position="221"/>
        <end position="412"/>
    </location>
</feature>
<feature type="compositionally biased region" description="Low complexity" evidence="1">
    <location>
        <begin position="361"/>
        <end position="376"/>
    </location>
</feature>
<organism evidence="2 3">
    <name type="scientific">Mya arenaria</name>
    <name type="common">Soft-shell clam</name>
    <dbReference type="NCBI Taxonomy" id="6604"/>
    <lineage>
        <taxon>Eukaryota</taxon>
        <taxon>Metazoa</taxon>
        <taxon>Spiralia</taxon>
        <taxon>Lophotrochozoa</taxon>
        <taxon>Mollusca</taxon>
        <taxon>Bivalvia</taxon>
        <taxon>Autobranchia</taxon>
        <taxon>Heteroconchia</taxon>
        <taxon>Euheterodonta</taxon>
        <taxon>Imparidentia</taxon>
        <taxon>Neoheterodontei</taxon>
        <taxon>Myida</taxon>
        <taxon>Myoidea</taxon>
        <taxon>Myidae</taxon>
        <taxon>Mya</taxon>
    </lineage>
</organism>
<evidence type="ECO:0000313" key="3">
    <source>
        <dbReference type="Proteomes" id="UP001164746"/>
    </source>
</evidence>
<feature type="compositionally biased region" description="Low complexity" evidence="1">
    <location>
        <begin position="336"/>
        <end position="347"/>
    </location>
</feature>
<accession>A0ABY7DXL5</accession>
<protein>
    <submittedName>
        <fullName evidence="2">Uncharacterized protein</fullName>
    </submittedName>
</protein>
<dbReference type="Proteomes" id="UP001164746">
    <property type="component" value="Chromosome 3"/>
</dbReference>
<proteinExistence type="predicted"/>
<evidence type="ECO:0000256" key="1">
    <source>
        <dbReference type="SAM" id="MobiDB-lite"/>
    </source>
</evidence>
<feature type="compositionally biased region" description="Basic and acidic residues" evidence="1">
    <location>
        <begin position="298"/>
        <end position="307"/>
    </location>
</feature>
<name>A0ABY7DXL5_MYAAR</name>
<gene>
    <name evidence="2" type="ORF">MAR_025261</name>
</gene>